<dbReference type="PANTHER" id="PTHR43798:SF5">
    <property type="entry name" value="MONOACYLGLYCEROL LIPASE ABHD6"/>
    <property type="match status" value="1"/>
</dbReference>
<comment type="similarity">
    <text evidence="1">Belongs to the peptidase S33 family.</text>
</comment>
<evidence type="ECO:0000259" key="3">
    <source>
        <dbReference type="Pfam" id="PF12697"/>
    </source>
</evidence>
<comment type="caution">
    <text evidence="4">The sequence shown here is derived from an EMBL/GenBank/DDBJ whole genome shotgun (WGS) entry which is preliminary data.</text>
</comment>
<dbReference type="InterPro" id="IPR050266">
    <property type="entry name" value="AB_hydrolase_sf"/>
</dbReference>
<sequence>MPAYYLEPLVEPLVTAGHPVLVFDQIGCGRSPANGEEPVTVDSLAADVLAVIAQAGLTECVLYGHSWGGMLALETYRLYAERRKAGSAAGAAGSAAGAAGSPAHIRGLVLGSPLLHTDLWLQDARANIDSLPADVRALIDAPRSDAEAAAGEDAYYREYFCALDPWPEELVHTMNDLGTEVYEALWGPNEFTPTGALVDADSARILDSVDVPVLALCGTRDEVSPKTLRGFTDRAPGERGASAVFEGGTHCVHLEQPEAYVQAVTEFLRAVPDARGGGTSSSPERVGK</sequence>
<evidence type="ECO:0000313" key="4">
    <source>
        <dbReference type="EMBL" id="GAA1998968.1"/>
    </source>
</evidence>
<keyword evidence="2 4" id="KW-0378">Hydrolase</keyword>
<dbReference type="InterPro" id="IPR002410">
    <property type="entry name" value="Peptidase_S33"/>
</dbReference>
<feature type="domain" description="AB hydrolase-1" evidence="3">
    <location>
        <begin position="9"/>
        <end position="263"/>
    </location>
</feature>
<evidence type="ECO:0000256" key="1">
    <source>
        <dbReference type="ARBA" id="ARBA00010088"/>
    </source>
</evidence>
<gene>
    <name evidence="4" type="ORF">GCM10009755_02940</name>
</gene>
<dbReference type="PRINTS" id="PR00793">
    <property type="entry name" value="PROAMNOPTASE"/>
</dbReference>
<dbReference type="InterPro" id="IPR029058">
    <property type="entry name" value="AB_hydrolase_fold"/>
</dbReference>
<dbReference type="PANTHER" id="PTHR43798">
    <property type="entry name" value="MONOACYLGLYCEROL LIPASE"/>
    <property type="match status" value="1"/>
</dbReference>
<reference evidence="4 5" key="1">
    <citation type="journal article" date="2019" name="Int. J. Syst. Evol. Microbiol.">
        <title>The Global Catalogue of Microorganisms (GCM) 10K type strain sequencing project: providing services to taxonomists for standard genome sequencing and annotation.</title>
        <authorList>
            <consortium name="The Broad Institute Genomics Platform"/>
            <consortium name="The Broad Institute Genome Sequencing Center for Infectious Disease"/>
            <person name="Wu L."/>
            <person name="Ma J."/>
        </authorList>
    </citation>
    <scope>NUCLEOTIDE SEQUENCE [LARGE SCALE GENOMIC DNA]</scope>
    <source>
        <strain evidence="4 5">JCM 14546</strain>
    </source>
</reference>
<dbReference type="GO" id="GO:0016787">
    <property type="term" value="F:hydrolase activity"/>
    <property type="evidence" value="ECO:0007669"/>
    <property type="project" value="UniProtKB-KW"/>
</dbReference>
<proteinExistence type="inferred from homology"/>
<dbReference type="InterPro" id="IPR000073">
    <property type="entry name" value="AB_hydrolase_1"/>
</dbReference>
<dbReference type="EMBL" id="BAAANO010000004">
    <property type="protein sequence ID" value="GAA1998968.1"/>
    <property type="molecule type" value="Genomic_DNA"/>
</dbReference>
<dbReference type="Pfam" id="PF12697">
    <property type="entry name" value="Abhydrolase_6"/>
    <property type="match status" value="1"/>
</dbReference>
<evidence type="ECO:0000313" key="5">
    <source>
        <dbReference type="Proteomes" id="UP001500755"/>
    </source>
</evidence>
<dbReference type="Gene3D" id="3.40.50.1820">
    <property type="entry name" value="alpha/beta hydrolase"/>
    <property type="match status" value="1"/>
</dbReference>
<dbReference type="SUPFAM" id="SSF53474">
    <property type="entry name" value="alpha/beta-Hydrolases"/>
    <property type="match status" value="1"/>
</dbReference>
<organism evidence="4 5">
    <name type="scientific">Brevibacterium samyangense</name>
    <dbReference type="NCBI Taxonomy" id="366888"/>
    <lineage>
        <taxon>Bacteria</taxon>
        <taxon>Bacillati</taxon>
        <taxon>Actinomycetota</taxon>
        <taxon>Actinomycetes</taxon>
        <taxon>Micrococcales</taxon>
        <taxon>Brevibacteriaceae</taxon>
        <taxon>Brevibacterium</taxon>
    </lineage>
</organism>
<evidence type="ECO:0000256" key="2">
    <source>
        <dbReference type="ARBA" id="ARBA00022801"/>
    </source>
</evidence>
<accession>A0ABN2T517</accession>
<keyword evidence="5" id="KW-1185">Reference proteome</keyword>
<name>A0ABN2T517_9MICO</name>
<protein>
    <submittedName>
        <fullName evidence="4">Proline iminopeptidase-family hydrolase</fullName>
    </submittedName>
</protein>
<dbReference type="Proteomes" id="UP001500755">
    <property type="component" value="Unassembled WGS sequence"/>
</dbReference>